<dbReference type="OrthoDB" id="10264062at2759"/>
<feature type="region of interest" description="Disordered" evidence="2">
    <location>
        <begin position="1"/>
        <end position="34"/>
    </location>
</feature>
<keyword evidence="5" id="KW-1185">Reference proteome</keyword>
<feature type="compositionally biased region" description="Polar residues" evidence="2">
    <location>
        <begin position="934"/>
        <end position="944"/>
    </location>
</feature>
<evidence type="ECO:0000313" key="5">
    <source>
        <dbReference type="Proteomes" id="UP000246740"/>
    </source>
</evidence>
<organism evidence="4 5">
    <name type="scientific">Testicularia cyperi</name>
    <dbReference type="NCBI Taxonomy" id="1882483"/>
    <lineage>
        <taxon>Eukaryota</taxon>
        <taxon>Fungi</taxon>
        <taxon>Dikarya</taxon>
        <taxon>Basidiomycota</taxon>
        <taxon>Ustilaginomycotina</taxon>
        <taxon>Ustilaginomycetes</taxon>
        <taxon>Ustilaginales</taxon>
        <taxon>Anthracoideaceae</taxon>
        <taxon>Testicularia</taxon>
    </lineage>
</organism>
<evidence type="ECO:0000256" key="1">
    <source>
        <dbReference type="ARBA" id="ARBA00022468"/>
    </source>
</evidence>
<dbReference type="PANTHER" id="PTHR22957">
    <property type="entry name" value="TBC1 DOMAIN FAMILY MEMBER GTPASE-ACTIVATING PROTEIN"/>
    <property type="match status" value="1"/>
</dbReference>
<keyword evidence="1" id="KW-0343">GTPase activation</keyword>
<dbReference type="FunCoup" id="A0A317XWC1">
    <property type="interactions" value="215"/>
</dbReference>
<feature type="compositionally biased region" description="Basic and acidic residues" evidence="2">
    <location>
        <begin position="946"/>
        <end position="955"/>
    </location>
</feature>
<sequence length="969" mass="107533">MNVIESDQGDSELSPSSGTSAGPSTGSDPSNSIQQHTLLWSKSKVYVHPSPYAKHNVPGYLALVRQGPSRPGATILLSFLPESLVEQRHELEKFVRIEYTTSARANDDDSGEQRRSLDTVETDDDLDTELIAEPPVSSSYAFSLPIPSIYSFTIKTPTISSWYGTVTISQTGGVTLPTLHFHDDESKSTILSMHRAKASTSAVAIGGNGLSSSYDARLSAGSNGAGPSRGVQRSPSPSPTWGGDELVHQLRRYANVFRSALDPALFLVNPSRSDLEVHSTPMFDDDAIDFAVRPSSTNGDTNGSAFELSSAAGWRHEMGEDPFSMSPLHQSLPGRNSPRRNNDLAMDNLTVWAKNARMSVLSSFANLTQQARHASHAVLSHPLAKPYVPHLPGPVQSFAQAGPIPLGPNDGEWEWRTSNIANKSGTGEYYDSARVYLAKWARLVAEEGERNRRKEERLGIATGDGADGGNRHDTDQNHVEGSELGAFEVLEKIYDLPRPISEREARFNELAPQFSTDAEAAQAASISLSEWQSLFDPSTGRALHTSSEIRHRVFINGLTDEARKEAWPFLLGAVPFDSTTEERKAMWRQRELEYHGQKALWQTDDELLETEPVREQQHRVRVDCLRTDRNQPMFARDKQLASDVDPSQDQNPHTAKLGEILLTYGFWEAEVSRRAAEQTQQQSKDAQTSSIDGNASTSAASDTAGLLSGYVQGMSDLCSPLYIICDGDEVRTFWCFVGLMERTKSNFYRDQSGMKFQLLLLQKLISLMDPALYAHLERTDSLNLFFCFRWLLVRFKREFGFQETLGLWECCWAAEPCSVDSESLPSLDNDDSSLKSKSKQSTIKASRFAKVTAQVQGAPSEEEWGPTRSFHLFCALALLELHRDYLMRYLENFDEILQYFNSLTGEFNANQVINKAEILAKSFREIASTSKRVSSSTTLTSPDNTHPPENKDPKDYLDILTASEIAALL</sequence>
<dbReference type="Gene3D" id="1.10.8.270">
    <property type="entry name" value="putative rabgap domain of human tbc1 domain family member 14 like domains"/>
    <property type="match status" value="1"/>
</dbReference>
<feature type="compositionally biased region" description="Low complexity" evidence="2">
    <location>
        <begin position="14"/>
        <end position="30"/>
    </location>
</feature>
<feature type="region of interest" description="Disordered" evidence="2">
    <location>
        <begin position="934"/>
        <end position="955"/>
    </location>
</feature>
<dbReference type="InterPro" id="IPR000195">
    <property type="entry name" value="Rab-GAP-TBC_dom"/>
</dbReference>
<name>A0A317XWC1_9BASI</name>
<evidence type="ECO:0000256" key="2">
    <source>
        <dbReference type="SAM" id="MobiDB-lite"/>
    </source>
</evidence>
<dbReference type="Proteomes" id="UP000246740">
    <property type="component" value="Unassembled WGS sequence"/>
</dbReference>
<feature type="region of interest" description="Disordered" evidence="2">
    <location>
        <begin position="675"/>
        <end position="697"/>
    </location>
</feature>
<dbReference type="InterPro" id="IPR035969">
    <property type="entry name" value="Rab-GAP_TBC_sf"/>
</dbReference>
<protein>
    <submittedName>
        <fullName evidence="4">RabGAP/TBC</fullName>
    </submittedName>
</protein>
<feature type="compositionally biased region" description="Polar residues" evidence="2">
    <location>
        <begin position="677"/>
        <end position="697"/>
    </location>
</feature>
<dbReference type="PANTHER" id="PTHR22957:SF502">
    <property type="entry name" value="SMALL G PROTEIN SIGNALING MODULATOR 2-RELATED"/>
    <property type="match status" value="1"/>
</dbReference>
<dbReference type="GO" id="GO:0005096">
    <property type="term" value="F:GTPase activator activity"/>
    <property type="evidence" value="ECO:0007669"/>
    <property type="project" value="UniProtKB-KW"/>
</dbReference>
<dbReference type="Pfam" id="PF00566">
    <property type="entry name" value="RabGAP-TBC"/>
    <property type="match status" value="1"/>
</dbReference>
<dbReference type="PROSITE" id="PS50086">
    <property type="entry name" value="TBC_RABGAP"/>
    <property type="match status" value="1"/>
</dbReference>
<dbReference type="SMART" id="SM00164">
    <property type="entry name" value="TBC"/>
    <property type="match status" value="1"/>
</dbReference>
<gene>
    <name evidence="4" type="ORF">BCV70DRAFT_198477</name>
</gene>
<dbReference type="AlphaFoldDB" id="A0A317XWC1"/>
<dbReference type="SUPFAM" id="SSF47923">
    <property type="entry name" value="Ypt/Rab-GAP domain of gyp1p"/>
    <property type="match status" value="2"/>
</dbReference>
<reference evidence="4 5" key="1">
    <citation type="journal article" date="2018" name="Mol. Biol. Evol.">
        <title>Broad Genomic Sampling Reveals a Smut Pathogenic Ancestry of the Fungal Clade Ustilaginomycotina.</title>
        <authorList>
            <person name="Kijpornyongpan T."/>
            <person name="Mondo S.J."/>
            <person name="Barry K."/>
            <person name="Sandor L."/>
            <person name="Lee J."/>
            <person name="Lipzen A."/>
            <person name="Pangilinan J."/>
            <person name="LaButti K."/>
            <person name="Hainaut M."/>
            <person name="Henrissat B."/>
            <person name="Grigoriev I.V."/>
            <person name="Spatafora J.W."/>
            <person name="Aime M.C."/>
        </authorList>
    </citation>
    <scope>NUCLEOTIDE SEQUENCE [LARGE SCALE GENOMIC DNA]</scope>
    <source>
        <strain evidence="4 5">MCA 3645</strain>
    </source>
</reference>
<dbReference type="STRING" id="1882483.A0A317XWC1"/>
<feature type="domain" description="Rab-GAP TBC" evidence="3">
    <location>
        <begin position="557"/>
        <end position="815"/>
    </location>
</feature>
<feature type="region of interest" description="Disordered" evidence="2">
    <location>
        <begin position="218"/>
        <end position="242"/>
    </location>
</feature>
<dbReference type="InParanoid" id="A0A317XWC1"/>
<accession>A0A317XWC1</accession>
<proteinExistence type="predicted"/>
<dbReference type="EMBL" id="KZ819189">
    <property type="protein sequence ID" value="PWZ02198.1"/>
    <property type="molecule type" value="Genomic_DNA"/>
</dbReference>
<evidence type="ECO:0000259" key="3">
    <source>
        <dbReference type="PROSITE" id="PS50086"/>
    </source>
</evidence>
<dbReference type="Gene3D" id="1.10.472.80">
    <property type="entry name" value="Ypt/Rab-GAP domain of gyp1p, domain 3"/>
    <property type="match status" value="1"/>
</dbReference>
<evidence type="ECO:0000313" key="4">
    <source>
        <dbReference type="EMBL" id="PWZ02198.1"/>
    </source>
</evidence>